<name>A0A3A6QD66_9VIBR</name>
<accession>A0A3A6QD66</accession>
<comment type="similarity">
    <text evidence="1">Belongs to the low molecular weight phosphotyrosine protein phosphatase family.</text>
</comment>
<dbReference type="EMBL" id="QVMU01000014">
    <property type="protein sequence ID" value="RJX69702.1"/>
    <property type="molecule type" value="Genomic_DNA"/>
</dbReference>
<feature type="domain" description="Phosphotyrosine protein phosphatase I" evidence="8">
    <location>
        <begin position="3"/>
        <end position="144"/>
    </location>
</feature>
<dbReference type="AlphaFoldDB" id="A0A3A6QD66"/>
<evidence type="ECO:0000256" key="3">
    <source>
        <dbReference type="ARBA" id="ARBA00022801"/>
    </source>
</evidence>
<feature type="chain" id="PRO_5017367291" description="protein-tyrosine-phosphatase" evidence="7">
    <location>
        <begin position="22"/>
        <end position="149"/>
    </location>
</feature>
<evidence type="ECO:0000256" key="6">
    <source>
        <dbReference type="PIRSR" id="PIRSR617867-1"/>
    </source>
</evidence>
<dbReference type="GO" id="GO:0004725">
    <property type="term" value="F:protein tyrosine phosphatase activity"/>
    <property type="evidence" value="ECO:0007669"/>
    <property type="project" value="UniProtKB-EC"/>
</dbReference>
<evidence type="ECO:0000259" key="8">
    <source>
        <dbReference type="SMART" id="SM00226"/>
    </source>
</evidence>
<dbReference type="OrthoDB" id="9784339at2"/>
<proteinExistence type="inferred from homology"/>
<evidence type="ECO:0000256" key="1">
    <source>
        <dbReference type="ARBA" id="ARBA00011063"/>
    </source>
</evidence>
<dbReference type="Gene3D" id="3.40.50.2300">
    <property type="match status" value="1"/>
</dbReference>
<dbReference type="InterPro" id="IPR017867">
    <property type="entry name" value="Tyr_phospatase_low_mol_wt"/>
</dbReference>
<evidence type="ECO:0000256" key="5">
    <source>
        <dbReference type="ARBA" id="ARBA00051722"/>
    </source>
</evidence>
<keyword evidence="3" id="KW-0378">Hydrolase</keyword>
<dbReference type="Proteomes" id="UP000273252">
    <property type="component" value="Unassembled WGS sequence"/>
</dbReference>
<comment type="catalytic activity">
    <reaction evidence="5">
        <text>O-phospho-L-tyrosyl-[protein] + H2O = L-tyrosyl-[protein] + phosphate</text>
        <dbReference type="Rhea" id="RHEA:10684"/>
        <dbReference type="Rhea" id="RHEA-COMP:10136"/>
        <dbReference type="Rhea" id="RHEA-COMP:20101"/>
        <dbReference type="ChEBI" id="CHEBI:15377"/>
        <dbReference type="ChEBI" id="CHEBI:43474"/>
        <dbReference type="ChEBI" id="CHEBI:46858"/>
        <dbReference type="ChEBI" id="CHEBI:61978"/>
        <dbReference type="EC" id="3.1.3.48"/>
    </reaction>
</comment>
<dbReference type="RefSeq" id="WP_120032529.1">
    <property type="nucleotide sequence ID" value="NZ_QVMU01000014.1"/>
</dbReference>
<comment type="caution">
    <text evidence="9">The sequence shown here is derived from an EMBL/GenBank/DDBJ whole genome shotgun (WGS) entry which is preliminary data.</text>
</comment>
<dbReference type="InterPro" id="IPR023485">
    <property type="entry name" value="Ptyr_pPase"/>
</dbReference>
<dbReference type="Pfam" id="PF01451">
    <property type="entry name" value="LMWPc"/>
    <property type="match status" value="1"/>
</dbReference>
<keyword evidence="10" id="KW-1185">Reference proteome</keyword>
<dbReference type="CDD" id="cd16343">
    <property type="entry name" value="LMWPTP"/>
    <property type="match status" value="1"/>
</dbReference>
<evidence type="ECO:0000313" key="9">
    <source>
        <dbReference type="EMBL" id="RJX69702.1"/>
    </source>
</evidence>
<keyword evidence="4" id="KW-0904">Protein phosphatase</keyword>
<dbReference type="PANTHER" id="PTHR11717">
    <property type="entry name" value="LOW MOLECULAR WEIGHT PROTEIN TYROSINE PHOSPHATASE"/>
    <property type="match status" value="1"/>
</dbReference>
<evidence type="ECO:0000256" key="2">
    <source>
        <dbReference type="ARBA" id="ARBA00013064"/>
    </source>
</evidence>
<dbReference type="EC" id="3.1.3.48" evidence="2"/>
<dbReference type="PRINTS" id="PR00719">
    <property type="entry name" value="LMWPTPASE"/>
</dbReference>
<feature type="active site" evidence="6">
    <location>
        <position position="15"/>
    </location>
</feature>
<feature type="active site" description="Proton donor" evidence="6">
    <location>
        <position position="118"/>
    </location>
</feature>
<keyword evidence="7" id="KW-0732">Signal</keyword>
<dbReference type="SMART" id="SM00226">
    <property type="entry name" value="LMWPc"/>
    <property type="match status" value="1"/>
</dbReference>
<protein>
    <recommendedName>
        <fullName evidence="2">protein-tyrosine-phosphatase</fullName>
        <ecNumber evidence="2">3.1.3.48</ecNumber>
    </recommendedName>
</protein>
<reference evidence="9 10" key="1">
    <citation type="submission" date="2018-08" db="EMBL/GenBank/DDBJ databases">
        <title>Vibrio isolated from the Eastern China Marginal Seas.</title>
        <authorList>
            <person name="Li Y."/>
        </authorList>
    </citation>
    <scope>NUCLEOTIDE SEQUENCE [LARGE SCALE GENOMIC DNA]</scope>
    <source>
        <strain evidence="9 10">BEI233</strain>
    </source>
</reference>
<dbReference type="PANTHER" id="PTHR11717:SF31">
    <property type="entry name" value="LOW MOLECULAR WEIGHT PROTEIN-TYROSINE-PHOSPHATASE ETP-RELATED"/>
    <property type="match status" value="1"/>
</dbReference>
<evidence type="ECO:0000313" key="10">
    <source>
        <dbReference type="Proteomes" id="UP000273252"/>
    </source>
</evidence>
<evidence type="ECO:0000256" key="7">
    <source>
        <dbReference type="SAM" id="SignalP"/>
    </source>
</evidence>
<gene>
    <name evidence="9" type="ORF">DZ860_14580</name>
</gene>
<feature type="active site" description="Nucleophile" evidence="6">
    <location>
        <position position="9"/>
    </location>
</feature>
<dbReference type="InterPro" id="IPR050438">
    <property type="entry name" value="LMW_PTPase"/>
</dbReference>
<feature type="signal peptide" evidence="7">
    <location>
        <begin position="1"/>
        <end position="21"/>
    </location>
</feature>
<sequence>MFQRILIVCSGNICRSPFAQAMMMKIMPTIQVQSAGTVTALSELEGHHADPRMNEAAQLYNVDLKQHQARQLTPELCAWSDAILVMEHTHLSALLKIDASARGKSFILGQWGEGSIEDPYAKEQHHFVSAAKQIESACQSWRRKIQPKD</sequence>
<dbReference type="InterPro" id="IPR036196">
    <property type="entry name" value="Ptyr_pPase_sf"/>
</dbReference>
<evidence type="ECO:0000256" key="4">
    <source>
        <dbReference type="ARBA" id="ARBA00022912"/>
    </source>
</evidence>
<dbReference type="SUPFAM" id="SSF52788">
    <property type="entry name" value="Phosphotyrosine protein phosphatases I"/>
    <property type="match status" value="1"/>
</dbReference>
<organism evidence="9 10">
    <name type="scientific">Vibrio sinensis</name>
    <dbReference type="NCBI Taxonomy" id="2302434"/>
    <lineage>
        <taxon>Bacteria</taxon>
        <taxon>Pseudomonadati</taxon>
        <taxon>Pseudomonadota</taxon>
        <taxon>Gammaproteobacteria</taxon>
        <taxon>Vibrionales</taxon>
        <taxon>Vibrionaceae</taxon>
        <taxon>Vibrio</taxon>
    </lineage>
</organism>